<evidence type="ECO:0000313" key="4">
    <source>
        <dbReference type="Proteomes" id="UP001430953"/>
    </source>
</evidence>
<name>A0AAW2GDK4_9HYME</name>
<reference evidence="3 4" key="1">
    <citation type="submission" date="2023-03" db="EMBL/GenBank/DDBJ databases">
        <title>High recombination rates correlate with genetic variation in Cardiocondyla obscurior ants.</title>
        <authorList>
            <person name="Errbii M."/>
        </authorList>
    </citation>
    <scope>NUCLEOTIDE SEQUENCE [LARGE SCALE GENOMIC DNA]</scope>
    <source>
        <strain evidence="3">Alpha-2009</strain>
        <tissue evidence="3">Whole body</tissue>
    </source>
</reference>
<accession>A0AAW2GDK4</accession>
<dbReference type="Proteomes" id="UP001430953">
    <property type="component" value="Unassembled WGS sequence"/>
</dbReference>
<gene>
    <name evidence="3" type="ORF">PUN28_004610</name>
</gene>
<protein>
    <recommendedName>
        <fullName evidence="5">Ribosomal protein S11</fullName>
    </recommendedName>
</protein>
<feature type="transmembrane region" description="Helical" evidence="2">
    <location>
        <begin position="218"/>
        <end position="238"/>
    </location>
</feature>
<proteinExistence type="predicted"/>
<keyword evidence="4" id="KW-1185">Reference proteome</keyword>
<sequence>MRFLAAAPVLLCDSDNAKRRRTEINPSMSREDAAESQSTCTNNRLNPYCTSLAVDAVISRRRRRPPSPVGLKLVSRPSFRRRFLPGKNGLGPTEKRKLDPTVIMGPPRLADKSHCVKVSFVVFFPQPLNVQTMTKRRFAFAPRAAVLIISKITRVSSRRSVPRIQRLASHPAVACRERRQLINERPKELNIEDKCRRNDQRTIFRPVLARSKINHEAILFRFDILVSRIIFFFVICNWGSLKNRARSACMVSSSGNKKGTAGLSLRIAFTPPFYDHSHSSSALLYPYPRCALRRRSCPPPPPFSADIVLEITTNGFTRAAGERGRRVKVIATHYRRRRIRCGADETPGLSRTSIARRSERVINDSRRRFTRDTRTAAITRFRGVRFTLSVKKKIKKK</sequence>
<dbReference type="EMBL" id="JADYXP020000004">
    <property type="protein sequence ID" value="KAL0125628.1"/>
    <property type="molecule type" value="Genomic_DNA"/>
</dbReference>
<keyword evidence="2" id="KW-0472">Membrane</keyword>
<feature type="region of interest" description="Disordered" evidence="1">
    <location>
        <begin position="84"/>
        <end position="103"/>
    </location>
</feature>
<evidence type="ECO:0008006" key="5">
    <source>
        <dbReference type="Google" id="ProtNLM"/>
    </source>
</evidence>
<keyword evidence="2" id="KW-0812">Transmembrane</keyword>
<comment type="caution">
    <text evidence="3">The sequence shown here is derived from an EMBL/GenBank/DDBJ whole genome shotgun (WGS) entry which is preliminary data.</text>
</comment>
<evidence type="ECO:0000313" key="3">
    <source>
        <dbReference type="EMBL" id="KAL0125628.1"/>
    </source>
</evidence>
<keyword evidence="2" id="KW-1133">Transmembrane helix</keyword>
<evidence type="ECO:0000256" key="2">
    <source>
        <dbReference type="SAM" id="Phobius"/>
    </source>
</evidence>
<organism evidence="3 4">
    <name type="scientific">Cardiocondyla obscurior</name>
    <dbReference type="NCBI Taxonomy" id="286306"/>
    <lineage>
        <taxon>Eukaryota</taxon>
        <taxon>Metazoa</taxon>
        <taxon>Ecdysozoa</taxon>
        <taxon>Arthropoda</taxon>
        <taxon>Hexapoda</taxon>
        <taxon>Insecta</taxon>
        <taxon>Pterygota</taxon>
        <taxon>Neoptera</taxon>
        <taxon>Endopterygota</taxon>
        <taxon>Hymenoptera</taxon>
        <taxon>Apocrita</taxon>
        <taxon>Aculeata</taxon>
        <taxon>Formicoidea</taxon>
        <taxon>Formicidae</taxon>
        <taxon>Myrmicinae</taxon>
        <taxon>Cardiocondyla</taxon>
    </lineage>
</organism>
<dbReference type="AlphaFoldDB" id="A0AAW2GDK4"/>
<evidence type="ECO:0000256" key="1">
    <source>
        <dbReference type="SAM" id="MobiDB-lite"/>
    </source>
</evidence>